<dbReference type="GO" id="GO:0042759">
    <property type="term" value="P:long-chain fatty acid biosynthetic process"/>
    <property type="evidence" value="ECO:0007669"/>
    <property type="project" value="TreeGrafter"/>
</dbReference>
<dbReference type="Pfam" id="PF04734">
    <property type="entry name" value="Ceramidase_alk"/>
    <property type="match status" value="1"/>
</dbReference>
<keyword evidence="2 5" id="KW-0378">Hydrolase</keyword>
<accession>T5ABL1</accession>
<gene>
    <name evidence="10" type="ORF">OCS_05172</name>
</gene>
<evidence type="ECO:0000259" key="8">
    <source>
        <dbReference type="Pfam" id="PF04734"/>
    </source>
</evidence>
<feature type="active site" description="Nucleophile" evidence="3">
    <location>
        <position position="316"/>
    </location>
</feature>
<organism evidence="10 11">
    <name type="scientific">Ophiocordyceps sinensis (strain Co18 / CGMCC 3.14243)</name>
    <name type="common">Yarsagumba caterpillar fungus</name>
    <name type="synonym">Hirsutella sinensis</name>
    <dbReference type="NCBI Taxonomy" id="911162"/>
    <lineage>
        <taxon>Eukaryota</taxon>
        <taxon>Fungi</taxon>
        <taxon>Dikarya</taxon>
        <taxon>Ascomycota</taxon>
        <taxon>Pezizomycotina</taxon>
        <taxon>Sordariomycetes</taxon>
        <taxon>Hypocreomycetidae</taxon>
        <taxon>Hypocreales</taxon>
        <taxon>Ophiocordycipitaceae</taxon>
        <taxon>Ophiocordyceps</taxon>
    </lineage>
</organism>
<dbReference type="InterPro" id="IPR006823">
    <property type="entry name" value="Ceramidase_alk"/>
</dbReference>
<dbReference type="EMBL" id="KE653643">
    <property type="protein sequence ID" value="EQK99116.1"/>
    <property type="molecule type" value="Genomic_DNA"/>
</dbReference>
<dbReference type="HOGENOM" id="CLU_011300_0_1_1"/>
<evidence type="ECO:0000256" key="6">
    <source>
        <dbReference type="SAM" id="MobiDB-lite"/>
    </source>
</evidence>
<dbReference type="GO" id="GO:0005576">
    <property type="term" value="C:extracellular region"/>
    <property type="evidence" value="ECO:0007669"/>
    <property type="project" value="TreeGrafter"/>
</dbReference>
<evidence type="ECO:0000256" key="5">
    <source>
        <dbReference type="RuleBase" id="RU366019"/>
    </source>
</evidence>
<feature type="binding site" evidence="4">
    <location>
        <position position="512"/>
    </location>
    <ligand>
        <name>Zn(2+)</name>
        <dbReference type="ChEBI" id="CHEBI:29105"/>
    </ligand>
</feature>
<keyword evidence="4" id="KW-0862">Zinc</keyword>
<evidence type="ECO:0000313" key="11">
    <source>
        <dbReference type="Proteomes" id="UP000019374"/>
    </source>
</evidence>
<evidence type="ECO:0000256" key="1">
    <source>
        <dbReference type="ARBA" id="ARBA00009835"/>
    </source>
</evidence>
<name>T5ABL1_OPHSC</name>
<comment type="similarity">
    <text evidence="1 5">Belongs to the neutral ceramidase family.</text>
</comment>
<feature type="domain" description="Neutral/alkaline non-lysosomal ceramidase C-terminal" evidence="9">
    <location>
        <begin position="586"/>
        <end position="744"/>
    </location>
</feature>
<dbReference type="EC" id="3.5.1.23" evidence="5"/>
<dbReference type="InterPro" id="IPR031329">
    <property type="entry name" value="NEUT/ALK_ceramidase_N"/>
</dbReference>
<evidence type="ECO:0000256" key="4">
    <source>
        <dbReference type="PIRSR" id="PIRSR606823-2"/>
    </source>
</evidence>
<sequence length="950" mass="103040">MRPASARPRFASATWLFLLLLLNAVTFARFAPPREDARGQRFMPGGSGWSRDRPLPRRNKYLVGIGKADITGPVVNLNLAGYAQASQVGNGLRQRLYSRAFIIGDVKNPKDRVIYVVMDGLVGDTAIRLGVLEGLKASGDQYSVYGSHNIALAAVHSHATPGAWWNYFLPSIPNLGFDRQSYGALVQGTVLAITRAHESLQEGYLDVGTTEILDAAINRSLYAYLHNPEEERQKYQSETDTTMTLLRFRRASDLKNIGLLTWFPVHGTSLYNNNTHVAGDNKGLASWMTEQAMKNDDSAADGFIAGFSQANLGDASPNTEGAWCEDGSGQRCSFETASCPNGKVTGCHGRGPMFREKDQGVSSCHEIARRQATAATELLASMDSSSTPIAGTGVKGFHFFHNMAWWNFTLPNGTDVMTCPAALGYSFAAGTTDGPGLFDFIQGEANRPRNPLWKIVFGVLKVPTPRQKKCQYPKPILFDGGEQGFPYAWEPNIVDISMFRIGQLIIILSPSEVTTMSGRRWKAAVAKEAANFLDKDPIVVVASPANTYAHYLATPEEYAIQRYEGASTIFGQHSLNAYINLTVGSMNYLEPGSTDLPDPGELPPDNRRRSFNLNIFLNYDGKPSKRSFGDVLKQPAVQHKLGDDIQATFQGASPRNNLRLGRTFAAVEQLGPDGNWTRVRDDDDWFLVYTWRTTHQLRQHSEVDIRWETKGNAEPGTYRFRYYGDSKALARSMKPFSATTEPFDLVGDGREQDGGGDGDQGGPRDGHEQGGGRDENEGAHDGQDQGDARDGNGEGGVGDENEGDSHDGQDQGDARDGNGEGGVGDENEGDSHDGQDQGDARDGNGEGGVGDENEGDSHDGQDQGDARDGNGEGGVGDENEGDSHDGQDQGDARDGNGEGGVGDENEGDSHDGQDQGDARDGNGEGGVGDENEGERHLSQWARTRRRPSRA</sequence>
<dbReference type="Pfam" id="PF17048">
    <property type="entry name" value="Ceramidse_alk_C"/>
    <property type="match status" value="1"/>
</dbReference>
<dbReference type="GO" id="GO:0046872">
    <property type="term" value="F:metal ion binding"/>
    <property type="evidence" value="ECO:0007669"/>
    <property type="project" value="UniProtKB-KW"/>
</dbReference>
<feature type="binding site" evidence="4">
    <location>
        <position position="266"/>
    </location>
    <ligand>
        <name>Zn(2+)</name>
        <dbReference type="ChEBI" id="CHEBI:29105"/>
    </ligand>
</feature>
<reference evidence="10 11" key="1">
    <citation type="journal article" date="2013" name="Chin. Sci. Bull.">
        <title>Genome survey uncovers the secrets of sex and lifestyle in caterpillar fungus.</title>
        <authorList>
            <person name="Hu X."/>
            <person name="Zhang Y."/>
            <person name="Xiao G."/>
            <person name="Zheng P."/>
            <person name="Xia Y."/>
            <person name="Zhang X."/>
            <person name="St Leger R.J."/>
            <person name="Liu X."/>
            <person name="Wang C."/>
        </authorList>
    </citation>
    <scope>NUCLEOTIDE SEQUENCE [LARGE SCALE GENOMIC DNA]</scope>
    <source>
        <strain evidence="11">Co18 / CGMCC 3.14243</strain>
        <tissue evidence="10">Fruit-body</tissue>
    </source>
</reference>
<dbReference type="OrthoDB" id="191371at2759"/>
<dbReference type="PANTHER" id="PTHR12670:SF20">
    <property type="entry name" value="NEUTRAL CERAMIDASE"/>
    <property type="match status" value="1"/>
</dbReference>
<proteinExistence type="inferred from homology"/>
<feature type="domain" description="Neutral/alkaline non-lysosomal ceramidase N-terminal" evidence="8">
    <location>
        <begin position="61"/>
        <end position="580"/>
    </location>
</feature>
<protein>
    <recommendedName>
        <fullName evidence="5">Neutral ceramidase</fullName>
        <ecNumber evidence="5">3.5.1.23</ecNumber>
    </recommendedName>
</protein>
<feature type="chain" id="PRO_5004596611" description="Neutral ceramidase" evidence="7">
    <location>
        <begin position="29"/>
        <end position="950"/>
    </location>
</feature>
<feature type="compositionally biased region" description="Basic and acidic residues" evidence="6">
    <location>
        <begin position="803"/>
        <end position="818"/>
    </location>
</feature>
<comment type="catalytic activity">
    <reaction evidence="5">
        <text>an N-acylsphing-4-enine + H2O = sphing-4-enine + a fatty acid</text>
        <dbReference type="Rhea" id="RHEA:20856"/>
        <dbReference type="ChEBI" id="CHEBI:15377"/>
        <dbReference type="ChEBI" id="CHEBI:28868"/>
        <dbReference type="ChEBI" id="CHEBI:52639"/>
        <dbReference type="ChEBI" id="CHEBI:57756"/>
        <dbReference type="EC" id="3.5.1.23"/>
    </reaction>
</comment>
<dbReference type="Gene3D" id="2.60.40.2300">
    <property type="entry name" value="Neutral/alkaline non-lysosomal ceramidase, C-terminal domain"/>
    <property type="match status" value="1"/>
</dbReference>
<dbReference type="GO" id="GO:0046514">
    <property type="term" value="P:ceramide catabolic process"/>
    <property type="evidence" value="ECO:0007669"/>
    <property type="project" value="InterPro"/>
</dbReference>
<keyword evidence="7" id="KW-0732">Signal</keyword>
<evidence type="ECO:0000256" key="3">
    <source>
        <dbReference type="PIRSR" id="PIRSR606823-1"/>
    </source>
</evidence>
<evidence type="ECO:0000313" key="10">
    <source>
        <dbReference type="EMBL" id="EQK99116.1"/>
    </source>
</evidence>
<feature type="binding site" evidence="4">
    <location>
        <position position="551"/>
    </location>
    <ligand>
        <name>Zn(2+)</name>
        <dbReference type="ChEBI" id="CHEBI:29105"/>
    </ligand>
</feature>
<dbReference type="GO" id="GO:0046512">
    <property type="term" value="P:sphingosine biosynthetic process"/>
    <property type="evidence" value="ECO:0007669"/>
    <property type="project" value="TreeGrafter"/>
</dbReference>
<feature type="compositionally biased region" description="Basic and acidic residues" evidence="6">
    <location>
        <begin position="762"/>
        <end position="792"/>
    </location>
</feature>
<dbReference type="GO" id="GO:0017040">
    <property type="term" value="F:N-acylsphingosine amidohydrolase activity"/>
    <property type="evidence" value="ECO:0007669"/>
    <property type="project" value="UniProtKB-UniRule"/>
</dbReference>
<feature type="compositionally biased region" description="Basic and acidic residues" evidence="6">
    <location>
        <begin position="907"/>
        <end position="922"/>
    </location>
</feature>
<feature type="signal peptide" evidence="7">
    <location>
        <begin position="1"/>
        <end position="28"/>
    </location>
</feature>
<dbReference type="Proteomes" id="UP000019374">
    <property type="component" value="Unassembled WGS sequence"/>
</dbReference>
<evidence type="ECO:0000256" key="7">
    <source>
        <dbReference type="SAM" id="SignalP"/>
    </source>
</evidence>
<keyword evidence="4" id="KW-0479">Metal-binding</keyword>
<dbReference type="InterPro" id="IPR038445">
    <property type="entry name" value="NCDase_C_sf"/>
</dbReference>
<keyword evidence="5" id="KW-0443">Lipid metabolism</keyword>
<evidence type="ECO:0000256" key="2">
    <source>
        <dbReference type="ARBA" id="ARBA00022801"/>
    </source>
</evidence>
<dbReference type="GO" id="GO:0016020">
    <property type="term" value="C:membrane"/>
    <property type="evidence" value="ECO:0007669"/>
    <property type="project" value="GOC"/>
</dbReference>
<dbReference type="AlphaFoldDB" id="T5ABL1"/>
<feature type="region of interest" description="Disordered" evidence="6">
    <location>
        <begin position="739"/>
        <end position="950"/>
    </location>
</feature>
<keyword evidence="5" id="KW-0746">Sphingolipid metabolism</keyword>
<dbReference type="InterPro" id="IPR031331">
    <property type="entry name" value="NEUT/ALK_ceramidase_C"/>
</dbReference>
<feature type="compositionally biased region" description="Basic and acidic residues" evidence="6">
    <location>
        <begin position="855"/>
        <end position="870"/>
    </location>
</feature>
<feature type="compositionally biased region" description="Basic and acidic residues" evidence="6">
    <location>
        <begin position="829"/>
        <end position="844"/>
    </location>
</feature>
<dbReference type="PANTHER" id="PTHR12670">
    <property type="entry name" value="CERAMIDASE"/>
    <property type="match status" value="1"/>
</dbReference>
<dbReference type="eggNOG" id="KOG2232">
    <property type="taxonomic scope" value="Eukaryota"/>
</dbReference>
<evidence type="ECO:0000259" key="9">
    <source>
        <dbReference type="Pfam" id="PF17048"/>
    </source>
</evidence>
<comment type="cofactor">
    <cofactor evidence="4">
        <name>Zn(2+)</name>
        <dbReference type="ChEBI" id="CHEBI:29105"/>
    </cofactor>
    <text evidence="4">Binds 1 zinc ion per subunit.</text>
</comment>
<feature type="binding site" evidence="4">
    <location>
        <position position="156"/>
    </location>
    <ligand>
        <name>Zn(2+)</name>
        <dbReference type="ChEBI" id="CHEBI:29105"/>
    </ligand>
</feature>
<feature type="compositionally biased region" description="Basic and acidic residues" evidence="6">
    <location>
        <begin position="881"/>
        <end position="896"/>
    </location>
</feature>